<sequence length="449" mass="51383">MKLNRLKTIFLGASVLLMAVQCENESETPTPEQEQEEQKQEETETETSEGRSQTCDDSIYKQATDEAQKTMDLTGWEVVWEDDFDYPDAQLDDNWESQNGASGGEVLSSRWRENAVVKDGVLELLAKKESRGGQDWTAGNIWTRDLFGYGYFECKYKYAGAKGTNNSFWLYPRYSPSSQVNCELDVNEGHFPNEINTNRHHWLNGTTENAQLPYTEGIQPYYGHSLEQTVTTTKIRFSSNNASHFHIREFRIYEANEDCYPANVLSSSADTELTGLNNLAKDPEVSITASGVYRDEFKVSQVADGSVSTSWVSQATGKKWLEFSWPEAQEVGHVQFVNGWQSGSEWLALISDYKIEAWVDDAWVTLVDFDVVDTHNYAEEYHVYGMDWNEDKIDFYFDNQLIRTIDNTQCNNELNIYLSLAILEYAGEVTDAIDGTSMKVDWVKYYQKK</sequence>
<dbReference type="Pfam" id="PF00722">
    <property type="entry name" value="Glyco_hydro_16"/>
    <property type="match status" value="2"/>
</dbReference>
<evidence type="ECO:0000259" key="3">
    <source>
        <dbReference type="PROSITE" id="PS50022"/>
    </source>
</evidence>
<evidence type="ECO:0000313" key="5">
    <source>
        <dbReference type="EMBL" id="UXX77868.1"/>
    </source>
</evidence>
<dbReference type="EMBL" id="CP106735">
    <property type="protein sequence ID" value="UXX77868.1"/>
    <property type="molecule type" value="Genomic_DNA"/>
</dbReference>
<accession>A0ABY6CYL4</accession>
<reference evidence="5" key="1">
    <citation type="submission" date="2022-10" db="EMBL/GenBank/DDBJ databases">
        <title>Comparative genomics and taxonomic characterization of three novel marine species of genus Reichenbachiella exhibiting antioxidant and polysaccharide degradation activities.</title>
        <authorList>
            <person name="Muhammad N."/>
            <person name="Lee Y.-J."/>
            <person name="Ko J."/>
            <person name="Kim S.-G."/>
        </authorList>
    </citation>
    <scope>NUCLEOTIDE SEQUENCE</scope>
    <source>
        <strain evidence="5">Wsw4-B4</strain>
    </source>
</reference>
<dbReference type="InterPro" id="IPR000757">
    <property type="entry name" value="Beta-glucanase-like"/>
</dbReference>
<dbReference type="RefSeq" id="WP_263049615.1">
    <property type="nucleotide sequence ID" value="NZ_CP106735.1"/>
</dbReference>
<evidence type="ECO:0000259" key="4">
    <source>
        <dbReference type="PROSITE" id="PS51762"/>
    </source>
</evidence>
<dbReference type="Proteomes" id="UP001062165">
    <property type="component" value="Chromosome"/>
</dbReference>
<dbReference type="InterPro" id="IPR000421">
    <property type="entry name" value="FA58C"/>
</dbReference>
<dbReference type="InterPro" id="IPR050546">
    <property type="entry name" value="Glycosyl_Hydrlase_16"/>
</dbReference>
<dbReference type="PROSITE" id="PS51762">
    <property type="entry name" value="GH16_2"/>
    <property type="match status" value="1"/>
</dbReference>
<feature type="domain" description="F5/8 type C" evidence="3">
    <location>
        <begin position="269"/>
        <end position="368"/>
    </location>
</feature>
<protein>
    <submittedName>
        <fullName evidence="5">Family 16 glycosylhydrolase</fullName>
    </submittedName>
</protein>
<keyword evidence="6" id="KW-1185">Reference proteome</keyword>
<dbReference type="PROSITE" id="PS50022">
    <property type="entry name" value="FA58C_3"/>
    <property type="match status" value="1"/>
</dbReference>
<dbReference type="InterPro" id="IPR013320">
    <property type="entry name" value="ConA-like_dom_sf"/>
</dbReference>
<evidence type="ECO:0000256" key="1">
    <source>
        <dbReference type="ARBA" id="ARBA00006865"/>
    </source>
</evidence>
<feature type="domain" description="GH16" evidence="4">
    <location>
        <begin position="200"/>
        <end position="449"/>
    </location>
</feature>
<proteinExistence type="inferred from homology"/>
<comment type="similarity">
    <text evidence="1">Belongs to the glycosyl hydrolase 16 family.</text>
</comment>
<organism evidence="5 6">
    <name type="scientific">Reichenbachiella carrageenanivorans</name>
    <dbReference type="NCBI Taxonomy" id="2979869"/>
    <lineage>
        <taxon>Bacteria</taxon>
        <taxon>Pseudomonadati</taxon>
        <taxon>Bacteroidota</taxon>
        <taxon>Cytophagia</taxon>
        <taxon>Cytophagales</taxon>
        <taxon>Reichenbachiellaceae</taxon>
        <taxon>Reichenbachiella</taxon>
    </lineage>
</organism>
<feature type="region of interest" description="Disordered" evidence="2">
    <location>
        <begin position="23"/>
        <end position="57"/>
    </location>
</feature>
<gene>
    <name evidence="5" type="ORF">N7E81_10865</name>
</gene>
<dbReference type="SUPFAM" id="SSF49899">
    <property type="entry name" value="Concanavalin A-like lectins/glucanases"/>
    <property type="match status" value="2"/>
</dbReference>
<name>A0ABY6CYL4_9BACT</name>
<evidence type="ECO:0000256" key="2">
    <source>
        <dbReference type="SAM" id="MobiDB-lite"/>
    </source>
</evidence>
<evidence type="ECO:0000313" key="6">
    <source>
        <dbReference type="Proteomes" id="UP001062165"/>
    </source>
</evidence>
<dbReference type="PANTHER" id="PTHR10963">
    <property type="entry name" value="GLYCOSYL HYDROLASE-RELATED"/>
    <property type="match status" value="1"/>
</dbReference>
<dbReference type="Gene3D" id="2.60.120.200">
    <property type="match status" value="2"/>
</dbReference>
<dbReference type="PANTHER" id="PTHR10963:SF55">
    <property type="entry name" value="GLYCOSIDE HYDROLASE FAMILY 16 PROTEIN"/>
    <property type="match status" value="1"/>
</dbReference>